<feature type="transmembrane region" description="Helical" evidence="1">
    <location>
        <begin position="57"/>
        <end position="76"/>
    </location>
</feature>
<dbReference type="RefSeq" id="WP_204944929.1">
    <property type="nucleotide sequence ID" value="NZ_JAFBBP010000001.1"/>
</dbReference>
<name>A0ABS2M2E3_9ACTN</name>
<evidence type="ECO:0000313" key="2">
    <source>
        <dbReference type="EMBL" id="MBM7494347.1"/>
    </source>
</evidence>
<evidence type="ECO:0000313" key="3">
    <source>
        <dbReference type="Proteomes" id="UP000764837"/>
    </source>
</evidence>
<keyword evidence="1" id="KW-0812">Transmembrane</keyword>
<protein>
    <recommendedName>
        <fullName evidence="4">SdpI family protein</fullName>
    </recommendedName>
</protein>
<keyword evidence="1" id="KW-0472">Membrane</keyword>
<evidence type="ECO:0008006" key="4">
    <source>
        <dbReference type="Google" id="ProtNLM"/>
    </source>
</evidence>
<dbReference type="Proteomes" id="UP000764837">
    <property type="component" value="Unassembled WGS sequence"/>
</dbReference>
<feature type="transmembrane region" description="Helical" evidence="1">
    <location>
        <begin position="6"/>
        <end position="27"/>
    </location>
</feature>
<dbReference type="EMBL" id="JAFBBP010000001">
    <property type="protein sequence ID" value="MBM7494347.1"/>
    <property type="molecule type" value="Genomic_DNA"/>
</dbReference>
<reference evidence="2 3" key="1">
    <citation type="submission" date="2021-01" db="EMBL/GenBank/DDBJ databases">
        <title>Sequencing the genomes of 1000 actinobacteria strains.</title>
        <authorList>
            <person name="Klenk H.-P."/>
        </authorList>
    </citation>
    <scope>NUCLEOTIDE SEQUENCE [LARGE SCALE GENOMIC DNA]</scope>
    <source>
        <strain evidence="2 3">DSM 100204</strain>
    </source>
</reference>
<keyword evidence="1" id="KW-1133">Transmembrane helix</keyword>
<gene>
    <name evidence="2" type="ORF">JOD64_005569</name>
</gene>
<evidence type="ECO:0000256" key="1">
    <source>
        <dbReference type="SAM" id="Phobius"/>
    </source>
</evidence>
<comment type="caution">
    <text evidence="2">The sequence shown here is derived from an EMBL/GenBank/DDBJ whole genome shotgun (WGS) entry which is preliminary data.</text>
</comment>
<organism evidence="2 3">
    <name type="scientific">Micromonospora luteifusca</name>
    <dbReference type="NCBI Taxonomy" id="709860"/>
    <lineage>
        <taxon>Bacteria</taxon>
        <taxon>Bacillati</taxon>
        <taxon>Actinomycetota</taxon>
        <taxon>Actinomycetes</taxon>
        <taxon>Micromonosporales</taxon>
        <taxon>Micromonosporaceae</taxon>
        <taxon>Micromonospora</taxon>
    </lineage>
</organism>
<feature type="transmembrane region" description="Helical" evidence="1">
    <location>
        <begin position="82"/>
        <end position="102"/>
    </location>
</feature>
<sequence>MLFEAIIVVLVVVAGLAAIIWVANWPFNTPWEKELSPEQRRIHAAHNQRHHRRAARVTLPMLAILFGITSVSILSGPRSDPFAAVVMGACSVVCAGLFGALIKRGRRRRSSTRR</sequence>
<proteinExistence type="predicted"/>
<keyword evidence="3" id="KW-1185">Reference proteome</keyword>
<accession>A0ABS2M2E3</accession>